<dbReference type="VEuPathDB" id="ToxoDB:TGDOM2_244940"/>
<proteinExistence type="predicted"/>
<organism evidence="1 2">
    <name type="scientific">Toxoplasma gondii GAB2-2007-GAL-DOM2</name>
    <dbReference type="NCBI Taxonomy" id="1130820"/>
    <lineage>
        <taxon>Eukaryota</taxon>
        <taxon>Sar</taxon>
        <taxon>Alveolata</taxon>
        <taxon>Apicomplexa</taxon>
        <taxon>Conoidasida</taxon>
        <taxon>Coccidia</taxon>
        <taxon>Eucoccidiorida</taxon>
        <taxon>Eimeriorina</taxon>
        <taxon>Sarcocystidae</taxon>
        <taxon>Toxoplasma</taxon>
    </lineage>
</organism>
<dbReference type="EMBL" id="AHZU02001092">
    <property type="protein sequence ID" value="KFG36418.1"/>
    <property type="molecule type" value="Genomic_DNA"/>
</dbReference>
<dbReference type="Proteomes" id="UP000028837">
    <property type="component" value="Unassembled WGS sequence"/>
</dbReference>
<gene>
    <name evidence="1" type="ORF">TGDOM2_244940</name>
</gene>
<evidence type="ECO:0000313" key="2">
    <source>
        <dbReference type="Proteomes" id="UP000028837"/>
    </source>
</evidence>
<comment type="caution">
    <text evidence="1">The sequence shown here is derived from an EMBL/GenBank/DDBJ whole genome shotgun (WGS) entry which is preliminary data.</text>
</comment>
<dbReference type="AlphaFoldDB" id="A0A086JWA0"/>
<accession>A0A086JWA0</accession>
<reference evidence="1 2" key="1">
    <citation type="submission" date="2014-02" db="EMBL/GenBank/DDBJ databases">
        <authorList>
            <person name="Sibley D."/>
            <person name="Venepally P."/>
            <person name="Karamycheva S."/>
            <person name="Hadjithomas M."/>
            <person name="Khan A."/>
            <person name="Brunk B."/>
            <person name="Roos D."/>
            <person name="Caler E."/>
            <person name="Lorenzi H."/>
        </authorList>
    </citation>
    <scope>NUCLEOTIDE SEQUENCE [LARGE SCALE GENOMIC DNA]</scope>
    <source>
        <strain evidence="1 2">GAB2-2007-GAL-DOM2</strain>
    </source>
</reference>
<name>A0A086JWA0_TOXGO</name>
<sequence length="77" mass="8319">MCDFLWFRSRVACCCVEAKRNDCKDSIPSGRVADVLARMAGSGAVCFTVCASFSVTGVCWPTATGDSWSLLTLDQED</sequence>
<protein>
    <submittedName>
        <fullName evidence="1">Uncharacterized protein</fullName>
    </submittedName>
</protein>
<evidence type="ECO:0000313" key="1">
    <source>
        <dbReference type="EMBL" id="KFG36418.1"/>
    </source>
</evidence>